<evidence type="ECO:0000259" key="1">
    <source>
        <dbReference type="SMART" id="SM00860"/>
    </source>
</evidence>
<dbReference type="SMART" id="SM00860">
    <property type="entry name" value="SMI1_KNR4"/>
    <property type="match status" value="2"/>
</dbReference>
<dbReference type="SUPFAM" id="SSF160631">
    <property type="entry name" value="SMI1/KNR4-like"/>
    <property type="match status" value="1"/>
</dbReference>
<dbReference type="Proteomes" id="UP000185124">
    <property type="component" value="Unassembled WGS sequence"/>
</dbReference>
<dbReference type="OrthoDB" id="5572373at2"/>
<organism evidence="2 3">
    <name type="scientific">Micromonospora cremea</name>
    <dbReference type="NCBI Taxonomy" id="709881"/>
    <lineage>
        <taxon>Bacteria</taxon>
        <taxon>Bacillati</taxon>
        <taxon>Actinomycetota</taxon>
        <taxon>Actinomycetes</taxon>
        <taxon>Micromonosporales</taxon>
        <taxon>Micromonosporaceae</taxon>
        <taxon>Micromonospora</taxon>
    </lineage>
</organism>
<reference evidence="3" key="1">
    <citation type="submission" date="2016-12" db="EMBL/GenBank/DDBJ databases">
        <authorList>
            <person name="Varghese N."/>
            <person name="Submissions S."/>
        </authorList>
    </citation>
    <scope>NUCLEOTIDE SEQUENCE [LARGE SCALE GENOMIC DNA]</scope>
    <source>
        <strain evidence="3">DSM 45599</strain>
    </source>
</reference>
<dbReference type="RefSeq" id="WP_074311786.1">
    <property type="nucleotide sequence ID" value="NZ_FSQT01000001.1"/>
</dbReference>
<name>A0A1N5WS51_9ACTN</name>
<proteinExistence type="predicted"/>
<dbReference type="STRING" id="709881.SAMN04489832_2718"/>
<protein>
    <recommendedName>
        <fullName evidence="1">Knr4/Smi1-like domain-containing protein</fullName>
    </recommendedName>
</protein>
<sequence length="393" mass="43489">MDTSSFAAIFGPPSAVPVPVDWDAVESWLGLPLPGDYKSVASAYGPLDIGEFVWLHTPCVQEGRFDYATWLRDTHRHCRISSREAPPYEPPALHPAPGGLLAWGMTRSASYLFWETAASEDPDRWPVVVFHQDAVCQSVKPWHSYDMPLLDTLSAAVRTGLPLPGGGRIGPLPATARRTAFLNDAGPWTPPAPRPEVVPEAQRRAALTEGIGLEALSLLVPPPAAPYLGGGTWEELFEELGTRLPAEYVALMDRYGAGCWSKWLSFVTPLRTNGRGFAYHAAQALDGYRSLRADFPQYHPLPVWPEPGGFLPFANSIDGDQFGWLTEGDPDKWPLIVSPRHADQGPPLPSNLTDTLLEWLRGQFATEGLPRLDKLDDPLEFIDFEPWDDETYW</sequence>
<dbReference type="EMBL" id="FSQT01000001">
    <property type="protein sequence ID" value="SIM88142.1"/>
    <property type="molecule type" value="Genomic_DNA"/>
</dbReference>
<feature type="domain" description="Knr4/Smi1-like" evidence="1">
    <location>
        <begin position="221"/>
        <end position="362"/>
    </location>
</feature>
<accession>A0A1N5WS51</accession>
<evidence type="ECO:0000313" key="2">
    <source>
        <dbReference type="EMBL" id="SIM88142.1"/>
    </source>
</evidence>
<feature type="domain" description="Knr4/Smi1-like" evidence="1">
    <location>
        <begin position="17"/>
        <end position="73"/>
    </location>
</feature>
<gene>
    <name evidence="2" type="ORF">SAMN04489832_2718</name>
</gene>
<dbReference type="InterPro" id="IPR037883">
    <property type="entry name" value="Knr4/Smi1-like_sf"/>
</dbReference>
<dbReference type="AlphaFoldDB" id="A0A1N5WS51"/>
<evidence type="ECO:0000313" key="3">
    <source>
        <dbReference type="Proteomes" id="UP000185124"/>
    </source>
</evidence>
<dbReference type="InterPro" id="IPR018958">
    <property type="entry name" value="Knr4/Smi1-like_dom"/>
</dbReference>
<keyword evidence="3" id="KW-1185">Reference proteome</keyword>